<feature type="non-terminal residue" evidence="1">
    <location>
        <position position="1"/>
    </location>
</feature>
<dbReference type="STRING" id="1182541.W9Z0A2"/>
<evidence type="ECO:0000313" key="1">
    <source>
        <dbReference type="EMBL" id="EXJ95340.1"/>
    </source>
</evidence>
<organism evidence="1 2">
    <name type="scientific">Capronia coronata CBS 617.96</name>
    <dbReference type="NCBI Taxonomy" id="1182541"/>
    <lineage>
        <taxon>Eukaryota</taxon>
        <taxon>Fungi</taxon>
        <taxon>Dikarya</taxon>
        <taxon>Ascomycota</taxon>
        <taxon>Pezizomycotina</taxon>
        <taxon>Eurotiomycetes</taxon>
        <taxon>Chaetothyriomycetidae</taxon>
        <taxon>Chaetothyriales</taxon>
        <taxon>Herpotrichiellaceae</taxon>
        <taxon>Capronia</taxon>
    </lineage>
</organism>
<feature type="non-terminal residue" evidence="1">
    <location>
        <position position="80"/>
    </location>
</feature>
<sequence length="80" mass="8529">LNDGVRVLLSLTPGLNGYLGVCHGGIVAAIPDEALSLLVHVCRQLQGLRPDNVTDDLQGRAVGQGQDPKYQGPKVLCRRL</sequence>
<name>W9Z0A2_9EURO</name>
<dbReference type="Proteomes" id="UP000019484">
    <property type="component" value="Unassembled WGS sequence"/>
</dbReference>
<dbReference type="GeneID" id="19155368"/>
<dbReference type="AlphaFoldDB" id="W9Z0A2"/>
<dbReference type="InterPro" id="IPR029069">
    <property type="entry name" value="HotDog_dom_sf"/>
</dbReference>
<evidence type="ECO:0008006" key="3">
    <source>
        <dbReference type="Google" id="ProtNLM"/>
    </source>
</evidence>
<dbReference type="HOGENOM" id="CLU_2596472_0_0_1"/>
<comment type="caution">
    <text evidence="1">The sequence shown here is derived from an EMBL/GenBank/DDBJ whole genome shotgun (WGS) entry which is preliminary data.</text>
</comment>
<dbReference type="Gene3D" id="3.10.129.10">
    <property type="entry name" value="Hotdog Thioesterase"/>
    <property type="match status" value="1"/>
</dbReference>
<dbReference type="RefSeq" id="XP_007719569.1">
    <property type="nucleotide sequence ID" value="XM_007721379.1"/>
</dbReference>
<dbReference type="EMBL" id="AMWN01000001">
    <property type="protein sequence ID" value="EXJ95340.1"/>
    <property type="molecule type" value="Genomic_DNA"/>
</dbReference>
<gene>
    <name evidence="1" type="ORF">A1O1_00460</name>
</gene>
<evidence type="ECO:0000313" key="2">
    <source>
        <dbReference type="Proteomes" id="UP000019484"/>
    </source>
</evidence>
<protein>
    <recommendedName>
        <fullName evidence="3">Thioesterase domain-containing protein</fullName>
    </recommendedName>
</protein>
<dbReference type="SUPFAM" id="SSF54637">
    <property type="entry name" value="Thioesterase/thiol ester dehydrase-isomerase"/>
    <property type="match status" value="1"/>
</dbReference>
<reference evidence="1 2" key="1">
    <citation type="submission" date="2013-03" db="EMBL/GenBank/DDBJ databases">
        <title>The Genome Sequence of Capronia coronata CBS 617.96.</title>
        <authorList>
            <consortium name="The Broad Institute Genomics Platform"/>
            <person name="Cuomo C."/>
            <person name="de Hoog S."/>
            <person name="Gorbushina A."/>
            <person name="Walker B."/>
            <person name="Young S.K."/>
            <person name="Zeng Q."/>
            <person name="Gargeya S."/>
            <person name="Fitzgerald M."/>
            <person name="Haas B."/>
            <person name="Abouelleil A."/>
            <person name="Allen A.W."/>
            <person name="Alvarado L."/>
            <person name="Arachchi H.M."/>
            <person name="Berlin A.M."/>
            <person name="Chapman S.B."/>
            <person name="Gainer-Dewar J."/>
            <person name="Goldberg J."/>
            <person name="Griggs A."/>
            <person name="Gujja S."/>
            <person name="Hansen M."/>
            <person name="Howarth C."/>
            <person name="Imamovic A."/>
            <person name="Ireland A."/>
            <person name="Larimer J."/>
            <person name="McCowan C."/>
            <person name="Murphy C."/>
            <person name="Pearson M."/>
            <person name="Poon T.W."/>
            <person name="Priest M."/>
            <person name="Roberts A."/>
            <person name="Saif S."/>
            <person name="Shea T."/>
            <person name="Sisk P."/>
            <person name="Sykes S."/>
            <person name="Wortman J."/>
            <person name="Nusbaum C."/>
            <person name="Birren B."/>
        </authorList>
    </citation>
    <scope>NUCLEOTIDE SEQUENCE [LARGE SCALE GENOMIC DNA]</scope>
    <source>
        <strain evidence="1 2">CBS 617.96</strain>
    </source>
</reference>
<accession>W9Z0A2</accession>
<proteinExistence type="predicted"/>
<dbReference type="OrthoDB" id="506431at2759"/>
<keyword evidence="2" id="KW-1185">Reference proteome</keyword>